<keyword evidence="2" id="KW-1185">Reference proteome</keyword>
<name>A0ACC6P3S8_9BURK</name>
<evidence type="ECO:0000313" key="1">
    <source>
        <dbReference type="EMBL" id="MEJ7138827.1"/>
    </source>
</evidence>
<comment type="caution">
    <text evidence="1">The sequence shown here is derived from an EMBL/GenBank/DDBJ whole genome shotgun (WGS) entry which is preliminary data.</text>
</comment>
<evidence type="ECO:0000313" key="2">
    <source>
        <dbReference type="Proteomes" id="UP001364695"/>
    </source>
</evidence>
<sequence length="131" mass="14758">MNIGELARRAGCTVESLRHYEREGLLPPPARRDNGYRDYRSEHLQRLVFVRRCRDLDMSLKDIARLLDLADATRAPCAEVNSLVDEQIVRVQTRLAELGQLLGQLEALRSHCSGESKTCGILEELVQGVGE</sequence>
<dbReference type="Proteomes" id="UP001364695">
    <property type="component" value="Unassembled WGS sequence"/>
</dbReference>
<organism evidence="1 2">
    <name type="scientific">Amphibiibacter pelophylacis</name>
    <dbReference type="NCBI Taxonomy" id="1799477"/>
    <lineage>
        <taxon>Bacteria</taxon>
        <taxon>Pseudomonadati</taxon>
        <taxon>Pseudomonadota</taxon>
        <taxon>Betaproteobacteria</taxon>
        <taxon>Burkholderiales</taxon>
        <taxon>Sphaerotilaceae</taxon>
        <taxon>Amphibiibacter</taxon>
    </lineage>
</organism>
<protein>
    <submittedName>
        <fullName evidence="1">Cd(II)/Pb(II)-responsive transcriptional regulator</fullName>
    </submittedName>
</protein>
<reference evidence="1" key="1">
    <citation type="submission" date="2023-10" db="EMBL/GenBank/DDBJ databases">
        <title>Amphibacter perezi, gen. nov., sp. nov. a novel taxa of the family Comamonadaceae, class Betaproteobacteria isolated from the skin microbiota of Pelophylax perezi from different populations.</title>
        <authorList>
            <person name="Costa S."/>
            <person name="Proenca D.N."/>
            <person name="Lopes I."/>
            <person name="Morais P.V."/>
        </authorList>
    </citation>
    <scope>NUCLEOTIDE SEQUENCE</scope>
    <source>
        <strain evidence="1">SL12-8</strain>
    </source>
</reference>
<proteinExistence type="predicted"/>
<dbReference type="EMBL" id="JAWDIE010000015">
    <property type="protein sequence ID" value="MEJ7138827.1"/>
    <property type="molecule type" value="Genomic_DNA"/>
</dbReference>
<accession>A0ACC6P3S8</accession>
<gene>
    <name evidence="1" type="ORF">RV045_10375</name>
</gene>